<comment type="caution">
    <text evidence="1">The sequence shown here is derived from an EMBL/GenBank/DDBJ whole genome shotgun (WGS) entry which is preliminary data.</text>
</comment>
<proteinExistence type="predicted"/>
<dbReference type="Gene3D" id="3.10.20.90">
    <property type="entry name" value="Phosphatidylinositol 3-kinase Catalytic Subunit, Chain A, domain 1"/>
    <property type="match status" value="1"/>
</dbReference>
<dbReference type="EMBL" id="JABFTP020000144">
    <property type="protein sequence ID" value="KAL3283494.1"/>
    <property type="molecule type" value="Genomic_DNA"/>
</dbReference>
<organism evidence="1 2">
    <name type="scientific">Cryptolaemus montrouzieri</name>
    <dbReference type="NCBI Taxonomy" id="559131"/>
    <lineage>
        <taxon>Eukaryota</taxon>
        <taxon>Metazoa</taxon>
        <taxon>Ecdysozoa</taxon>
        <taxon>Arthropoda</taxon>
        <taxon>Hexapoda</taxon>
        <taxon>Insecta</taxon>
        <taxon>Pterygota</taxon>
        <taxon>Neoptera</taxon>
        <taxon>Endopterygota</taxon>
        <taxon>Coleoptera</taxon>
        <taxon>Polyphaga</taxon>
        <taxon>Cucujiformia</taxon>
        <taxon>Coccinelloidea</taxon>
        <taxon>Coccinellidae</taxon>
        <taxon>Scymninae</taxon>
        <taxon>Scymnini</taxon>
        <taxon>Cryptolaemus</taxon>
    </lineage>
</organism>
<gene>
    <name evidence="1" type="ORF">HHI36_006634</name>
</gene>
<keyword evidence="2" id="KW-1185">Reference proteome</keyword>
<protein>
    <submittedName>
        <fullName evidence="1">Uncharacterized protein</fullName>
    </submittedName>
</protein>
<reference evidence="1 2" key="1">
    <citation type="journal article" date="2021" name="BMC Biol.">
        <title>Horizontally acquired antibacterial genes associated with adaptive radiation of ladybird beetles.</title>
        <authorList>
            <person name="Li H.S."/>
            <person name="Tang X.F."/>
            <person name="Huang Y.H."/>
            <person name="Xu Z.Y."/>
            <person name="Chen M.L."/>
            <person name="Du X.Y."/>
            <person name="Qiu B.Y."/>
            <person name="Chen P.T."/>
            <person name="Zhang W."/>
            <person name="Slipinski A."/>
            <person name="Escalona H.E."/>
            <person name="Waterhouse R.M."/>
            <person name="Zwick A."/>
            <person name="Pang H."/>
        </authorList>
    </citation>
    <scope>NUCLEOTIDE SEQUENCE [LARGE SCALE GENOMIC DNA]</scope>
    <source>
        <strain evidence="1">SYSU2018</strain>
    </source>
</reference>
<evidence type="ECO:0000313" key="1">
    <source>
        <dbReference type="EMBL" id="KAL3283494.1"/>
    </source>
</evidence>
<evidence type="ECO:0000313" key="2">
    <source>
        <dbReference type="Proteomes" id="UP001516400"/>
    </source>
</evidence>
<dbReference type="AlphaFoldDB" id="A0ABD2NYG9"/>
<accession>A0ABD2NYG9</accession>
<name>A0ABD2NYG9_9CUCU</name>
<dbReference type="Proteomes" id="UP001516400">
    <property type="component" value="Unassembled WGS sequence"/>
</dbReference>
<sequence length="172" mass="19872">MFQASVPFFNCDLKESSKIFLELFPNLCAKDATELIVMKKDLKRSAYWGIVEILHDTTYKEIERILEDHYEVLGVYLDSKEYSKATYIYRQVVERYETVPGLSKNFESDGYLNVYSTGVLDVTGGRTGFLLYEHKLYVANNPRYIDFLKSLVDKNSQCELLPGTEVSFSNLL</sequence>